<evidence type="ECO:0000256" key="1">
    <source>
        <dbReference type="ARBA" id="ARBA00022801"/>
    </source>
</evidence>
<dbReference type="InterPro" id="IPR001650">
    <property type="entry name" value="Helicase_C-like"/>
</dbReference>
<dbReference type="EMBL" id="LRBP01000001">
    <property type="protein sequence ID" value="OII75457.1"/>
    <property type="molecule type" value="Genomic_DNA"/>
</dbReference>
<dbReference type="GeneID" id="39978769"/>
<evidence type="ECO:0000313" key="5">
    <source>
        <dbReference type="Proteomes" id="UP000186176"/>
    </source>
</evidence>
<dbReference type="InterPro" id="IPR014001">
    <property type="entry name" value="Helicase_ATP-bd"/>
</dbReference>
<organism evidence="4 5">
    <name type="scientific">Cryptosporidium ubiquitum</name>
    <dbReference type="NCBI Taxonomy" id="857276"/>
    <lineage>
        <taxon>Eukaryota</taxon>
        <taxon>Sar</taxon>
        <taxon>Alveolata</taxon>
        <taxon>Apicomplexa</taxon>
        <taxon>Conoidasida</taxon>
        <taxon>Coccidia</taxon>
        <taxon>Eucoccidiorida</taxon>
        <taxon>Eimeriorina</taxon>
        <taxon>Cryptosporidiidae</taxon>
        <taxon>Cryptosporidium</taxon>
    </lineage>
</organism>
<dbReference type="GO" id="GO:0005524">
    <property type="term" value="F:ATP binding"/>
    <property type="evidence" value="ECO:0007669"/>
    <property type="project" value="InterPro"/>
</dbReference>
<dbReference type="Proteomes" id="UP000186176">
    <property type="component" value="Unassembled WGS sequence"/>
</dbReference>
<protein>
    <submittedName>
        <fullName evidence="4">Uncharacterized protein</fullName>
    </submittedName>
</protein>
<dbReference type="InterPro" id="IPR000330">
    <property type="entry name" value="SNF2_N"/>
</dbReference>
<feature type="domain" description="Helicase C-terminal" evidence="3">
    <location>
        <begin position="589"/>
        <end position="768"/>
    </location>
</feature>
<dbReference type="PROSITE" id="PS51194">
    <property type="entry name" value="HELICASE_CTER"/>
    <property type="match status" value="1"/>
</dbReference>
<evidence type="ECO:0000259" key="2">
    <source>
        <dbReference type="PROSITE" id="PS51192"/>
    </source>
</evidence>
<dbReference type="PROSITE" id="PS51192">
    <property type="entry name" value="HELICASE_ATP_BIND_1"/>
    <property type="match status" value="1"/>
</dbReference>
<dbReference type="Gene3D" id="3.40.50.300">
    <property type="entry name" value="P-loop containing nucleotide triphosphate hydrolases"/>
    <property type="match status" value="1"/>
</dbReference>
<gene>
    <name evidence="4" type="ORF">cubi_01978</name>
</gene>
<dbReference type="InterPro" id="IPR027417">
    <property type="entry name" value="P-loop_NTPase"/>
</dbReference>
<sequence length="827" mass="96526">MMGKKKDLCFSECTTEFSREEDKSKKESIIVDEDNLDDLINKIENVTISEKGKIPKKKAGSENIERRRTQLINEVEVEGKQEVIHIIDEESETEQLEGLLFDDSFFSKVPISDSEDNNDQINEIDEEQDHMDPPYQLHAGWYWNSSKIEYYLKSNSGRIRRKLYVSPKIYGNLRAHPHQYDGVRWMWNRFKRSEGGILADEMGLGKTVQVCVFVGALYRSEIATFILIVLPASLILQWKNELDNWCPKIPKFIYHGASNLRDEALKNLYSSRIGGILITTFETLRNDVHKLRNVNLRNVNCKFLRNHLGTKVTPEDYFKEILQNKKSDDDFNIPWDIVIMDEAHKLKNCKTKLFKEVQTLRSYCIILCTGTPFQNSLTELWSLIQCVKPNLLGKNIQAFNYNYARHISKLNNKNIPEKEKKVSELTINKLKCVIKPFILRRTKQIVSNVKVVDSNFEAQKLSNDLFKIKKYDIVLWHNLSRDQSESYIEVLDSHLISKIINRSDIISQNKQKNGEILEVIIYLLKVCKHPLLLLKPEFQSWRFLLKNKRQDKIEEDYEEMTNYKLENFSPKQETSIPSQNTLIFSSASKLPQLDIEVLREQSTKLQILNMVIPKLLKSNDNKILVFSESLLMLDLVELTILIPNKVGWERLEGKQSLEERNTSISSFNNNKEKRILLLSKHIGSTGLNLTSANRIILVEPHWNPTLDEQAIGRAYRIGQKKDVIVYRLIAAGTIEDWKFRLQLHKTGLARSFLGGAKQEINFTNEELKFLFSYSEMDSRDIQEIIFKFNVNDKHYEVLKNDIEDDCIKDMEPFVMAYLDFENIQRFE</sequence>
<dbReference type="Gene3D" id="3.40.50.10810">
    <property type="entry name" value="Tandem AAA-ATPase domain"/>
    <property type="match status" value="2"/>
</dbReference>
<keyword evidence="1" id="KW-0378">Hydrolase</keyword>
<dbReference type="AlphaFoldDB" id="A0A1J4MMI5"/>
<dbReference type="InterPro" id="IPR050496">
    <property type="entry name" value="SNF2_RAD54_helicase_repair"/>
</dbReference>
<dbReference type="InterPro" id="IPR049730">
    <property type="entry name" value="SNF2/RAD54-like_C"/>
</dbReference>
<proteinExistence type="predicted"/>
<dbReference type="CDD" id="cd18793">
    <property type="entry name" value="SF2_C_SNF"/>
    <property type="match status" value="1"/>
</dbReference>
<dbReference type="Pfam" id="PF00271">
    <property type="entry name" value="Helicase_C"/>
    <property type="match status" value="1"/>
</dbReference>
<dbReference type="PANTHER" id="PTHR45629:SF7">
    <property type="entry name" value="DNA EXCISION REPAIR PROTEIN ERCC-6-RELATED"/>
    <property type="match status" value="1"/>
</dbReference>
<dbReference type="Pfam" id="PF00176">
    <property type="entry name" value="SNF2-rel_dom"/>
    <property type="match status" value="1"/>
</dbReference>
<dbReference type="VEuPathDB" id="CryptoDB:cubi_01978"/>
<dbReference type="SUPFAM" id="SSF52540">
    <property type="entry name" value="P-loop containing nucleoside triphosphate hydrolases"/>
    <property type="match status" value="2"/>
</dbReference>
<dbReference type="InterPro" id="IPR038718">
    <property type="entry name" value="SNF2-like_sf"/>
</dbReference>
<dbReference type="SMART" id="SM00490">
    <property type="entry name" value="HELICc"/>
    <property type="match status" value="1"/>
</dbReference>
<comment type="caution">
    <text evidence="4">The sequence shown here is derived from an EMBL/GenBank/DDBJ whole genome shotgun (WGS) entry which is preliminary data.</text>
</comment>
<evidence type="ECO:0000313" key="4">
    <source>
        <dbReference type="EMBL" id="OII75457.1"/>
    </source>
</evidence>
<keyword evidence="5" id="KW-1185">Reference proteome</keyword>
<accession>A0A1J4MMI5</accession>
<evidence type="ECO:0000259" key="3">
    <source>
        <dbReference type="PROSITE" id="PS51194"/>
    </source>
</evidence>
<reference evidence="4 5" key="1">
    <citation type="submission" date="2016-10" db="EMBL/GenBank/DDBJ databases">
        <title>Reductive evolution of mitochondrial metabolism and differential evolution of invasion-related proteins in Cryptosporidium.</title>
        <authorList>
            <person name="Liu S."/>
            <person name="Roellig D.M."/>
            <person name="Guo Y."/>
            <person name="Li N."/>
            <person name="Frace M.A."/>
            <person name="Tang K."/>
            <person name="Zhang L."/>
            <person name="Feng Y."/>
            <person name="Xiao L."/>
        </authorList>
    </citation>
    <scope>NUCLEOTIDE SEQUENCE [LARGE SCALE GENOMIC DNA]</scope>
    <source>
        <strain evidence="4">39726</strain>
    </source>
</reference>
<dbReference type="PANTHER" id="PTHR45629">
    <property type="entry name" value="SNF2/RAD54 FAMILY MEMBER"/>
    <property type="match status" value="1"/>
</dbReference>
<dbReference type="OrthoDB" id="413460at2759"/>
<dbReference type="RefSeq" id="XP_028876464.1">
    <property type="nucleotide sequence ID" value="XM_029018990.1"/>
</dbReference>
<dbReference type="SMART" id="SM00487">
    <property type="entry name" value="DEXDc"/>
    <property type="match status" value="1"/>
</dbReference>
<feature type="domain" description="Helicase ATP-binding" evidence="2">
    <location>
        <begin position="187"/>
        <end position="390"/>
    </location>
</feature>
<dbReference type="GO" id="GO:0016787">
    <property type="term" value="F:hydrolase activity"/>
    <property type="evidence" value="ECO:0007669"/>
    <property type="project" value="UniProtKB-KW"/>
</dbReference>
<name>A0A1J4MMI5_9CRYT</name>